<keyword evidence="6" id="KW-1185">Reference proteome</keyword>
<reference evidence="7" key="1">
    <citation type="submission" date="2025-08" db="UniProtKB">
        <authorList>
            <consortium name="RefSeq"/>
        </authorList>
    </citation>
    <scope>IDENTIFICATION</scope>
    <source>
        <tissue evidence="7">Blood</tissue>
    </source>
</reference>
<organism evidence="6 7">
    <name type="scientific">Eublepharis macularius</name>
    <name type="common">Leopard gecko</name>
    <name type="synonym">Cyrtodactylus macularius</name>
    <dbReference type="NCBI Taxonomy" id="481883"/>
    <lineage>
        <taxon>Eukaryota</taxon>
        <taxon>Metazoa</taxon>
        <taxon>Chordata</taxon>
        <taxon>Craniata</taxon>
        <taxon>Vertebrata</taxon>
        <taxon>Euteleostomi</taxon>
        <taxon>Lepidosauria</taxon>
        <taxon>Squamata</taxon>
        <taxon>Bifurcata</taxon>
        <taxon>Gekkota</taxon>
        <taxon>Eublepharidae</taxon>
        <taxon>Eublepharinae</taxon>
        <taxon>Eublepharis</taxon>
    </lineage>
</organism>
<evidence type="ECO:0000256" key="1">
    <source>
        <dbReference type="ARBA" id="ARBA00023002"/>
    </source>
</evidence>
<dbReference type="GeneID" id="129340396"/>
<feature type="domain" description="NADP-dependent oxidoreductase" evidence="5">
    <location>
        <begin position="37"/>
        <end position="293"/>
    </location>
</feature>
<dbReference type="PRINTS" id="PR00069">
    <property type="entry name" value="ALDKETRDTASE"/>
</dbReference>
<dbReference type="AlphaFoldDB" id="A0AA97K454"/>
<proteinExistence type="predicted"/>
<protein>
    <submittedName>
        <fullName evidence="7">Glyoxal reductase-like</fullName>
    </submittedName>
</protein>
<dbReference type="KEGG" id="emc:129340396"/>
<dbReference type="PANTHER" id="PTHR43827">
    <property type="entry name" value="2,5-DIKETO-D-GLUCONIC ACID REDUCTASE"/>
    <property type="match status" value="1"/>
</dbReference>
<dbReference type="InterPro" id="IPR023210">
    <property type="entry name" value="NADP_OxRdtase_dom"/>
</dbReference>
<dbReference type="Gene3D" id="3.20.20.100">
    <property type="entry name" value="NADP-dependent oxidoreductase domain"/>
    <property type="match status" value="1"/>
</dbReference>
<dbReference type="InterPro" id="IPR020471">
    <property type="entry name" value="AKR"/>
</dbReference>
<dbReference type="InterPro" id="IPR036812">
    <property type="entry name" value="NAD(P)_OxRdtase_dom_sf"/>
</dbReference>
<gene>
    <name evidence="7" type="primary">LOC129340396</name>
</gene>
<evidence type="ECO:0000256" key="4">
    <source>
        <dbReference type="PIRSR" id="PIRSR000097-3"/>
    </source>
</evidence>
<evidence type="ECO:0000313" key="6">
    <source>
        <dbReference type="Proteomes" id="UP001190640"/>
    </source>
</evidence>
<evidence type="ECO:0000313" key="7">
    <source>
        <dbReference type="RefSeq" id="XP_054851155.1"/>
    </source>
</evidence>
<dbReference type="PANTHER" id="PTHR43827:SF11">
    <property type="entry name" value="GLYOXAL REDUCTASE-LIKE"/>
    <property type="match status" value="1"/>
</dbReference>
<dbReference type="SUPFAM" id="SSF51430">
    <property type="entry name" value="NAD(P)-linked oxidoreductase"/>
    <property type="match status" value="1"/>
</dbReference>
<keyword evidence="1" id="KW-0560">Oxidoreductase</keyword>
<dbReference type="FunFam" id="3.20.20.100:FF:000002">
    <property type="entry name" value="2,5-diketo-D-gluconic acid reductase A"/>
    <property type="match status" value="1"/>
</dbReference>
<evidence type="ECO:0000259" key="5">
    <source>
        <dbReference type="Pfam" id="PF00248"/>
    </source>
</evidence>
<evidence type="ECO:0000256" key="2">
    <source>
        <dbReference type="PIRSR" id="PIRSR000097-1"/>
    </source>
</evidence>
<dbReference type="GO" id="GO:0016616">
    <property type="term" value="F:oxidoreductase activity, acting on the CH-OH group of donors, NAD or NADP as acceptor"/>
    <property type="evidence" value="ECO:0007669"/>
    <property type="project" value="UniProtKB-ARBA"/>
</dbReference>
<dbReference type="Proteomes" id="UP001190640">
    <property type="component" value="Chromosome 1"/>
</dbReference>
<dbReference type="Pfam" id="PF00248">
    <property type="entry name" value="Aldo_ket_red"/>
    <property type="match status" value="1"/>
</dbReference>
<feature type="site" description="Lowers pKa of active site Tyr" evidence="4">
    <location>
        <position position="100"/>
    </location>
</feature>
<feature type="active site" description="Proton donor" evidence="2">
    <location>
        <position position="71"/>
    </location>
</feature>
<dbReference type="CDD" id="cd19136">
    <property type="entry name" value="AKR_DrGR-like"/>
    <property type="match status" value="1"/>
</dbReference>
<dbReference type="RefSeq" id="XP_054851155.1">
    <property type="nucleotide sequence ID" value="XM_054995180.1"/>
</dbReference>
<evidence type="ECO:0000256" key="3">
    <source>
        <dbReference type="PIRSR" id="PIRSR000097-2"/>
    </source>
</evidence>
<sequence length="307" mass="34284">MAESPTMQSWQAARELPGSWLPERTVWLNTGAPMPLLGLGTYRLKDREMVRLSLNAALENGYRLVDTAAVYGNEAAIASALRELLPRYGLRREDIFLTSKLSPRDHGEGAAEAACLHSLQELGCDYLDLYLIHWPGTQGRPQEDKGNKEHRQQSWRALERLYESGKLRAIGVSNYTVEHLQELLMSCRVPPAVLQVEFHPELAQSELLDFCRQKGIHLQAYSSLGTGPLVGRPEVVKIAGRQRCTPAQVLLRWALQQGVSVIPKSASPARVAENSQLWGWSLTQMEMEELSALDCGKHYCWDPSGVA</sequence>
<dbReference type="PIRSF" id="PIRSF000097">
    <property type="entry name" value="AKR"/>
    <property type="match status" value="1"/>
</dbReference>
<name>A0AA97K454_EUBMA</name>
<accession>A0AA97K454</accession>
<feature type="binding site" evidence="3">
    <location>
        <position position="133"/>
    </location>
    <ligand>
        <name>substrate</name>
    </ligand>
</feature>